<dbReference type="AlphaFoldDB" id="A0A2P5FLP0"/>
<comment type="caution">
    <text evidence="1">The sequence shown here is derived from an EMBL/GenBank/DDBJ whole genome shotgun (WGS) entry which is preliminary data.</text>
</comment>
<accession>A0A2P5FLP0</accession>
<name>A0A2P5FLP0_TREOI</name>
<evidence type="ECO:0000313" key="2">
    <source>
        <dbReference type="Proteomes" id="UP000237000"/>
    </source>
</evidence>
<sequence length="66" mass="7120">MMNLQGRVVANLKDMAATSASASKGILLGIDSEKAFSNAPEWSLTKQATIDELGEMETSKFIFTHS</sequence>
<dbReference type="InParanoid" id="A0A2P5FLP0"/>
<keyword evidence="2" id="KW-1185">Reference proteome</keyword>
<protein>
    <submittedName>
        <fullName evidence="1">Uncharacterized protein</fullName>
    </submittedName>
</protein>
<proteinExistence type="predicted"/>
<dbReference type="Proteomes" id="UP000237000">
    <property type="component" value="Unassembled WGS sequence"/>
</dbReference>
<evidence type="ECO:0000313" key="1">
    <source>
        <dbReference type="EMBL" id="PON98686.1"/>
    </source>
</evidence>
<gene>
    <name evidence="1" type="ORF">TorRG33x02_055860</name>
</gene>
<dbReference type="OrthoDB" id="10315658at2759"/>
<dbReference type="EMBL" id="JXTC01000023">
    <property type="protein sequence ID" value="PON98686.1"/>
    <property type="molecule type" value="Genomic_DNA"/>
</dbReference>
<organism evidence="1 2">
    <name type="scientific">Trema orientale</name>
    <name type="common">Charcoal tree</name>
    <name type="synonym">Celtis orientalis</name>
    <dbReference type="NCBI Taxonomy" id="63057"/>
    <lineage>
        <taxon>Eukaryota</taxon>
        <taxon>Viridiplantae</taxon>
        <taxon>Streptophyta</taxon>
        <taxon>Embryophyta</taxon>
        <taxon>Tracheophyta</taxon>
        <taxon>Spermatophyta</taxon>
        <taxon>Magnoliopsida</taxon>
        <taxon>eudicotyledons</taxon>
        <taxon>Gunneridae</taxon>
        <taxon>Pentapetalae</taxon>
        <taxon>rosids</taxon>
        <taxon>fabids</taxon>
        <taxon>Rosales</taxon>
        <taxon>Cannabaceae</taxon>
        <taxon>Trema</taxon>
    </lineage>
</organism>
<reference evidence="2" key="1">
    <citation type="submission" date="2016-06" db="EMBL/GenBank/DDBJ databases">
        <title>Parallel loss of symbiosis genes in relatives of nitrogen-fixing non-legume Parasponia.</title>
        <authorList>
            <person name="Van Velzen R."/>
            <person name="Holmer R."/>
            <person name="Bu F."/>
            <person name="Rutten L."/>
            <person name="Van Zeijl A."/>
            <person name="Liu W."/>
            <person name="Santuari L."/>
            <person name="Cao Q."/>
            <person name="Sharma T."/>
            <person name="Shen D."/>
            <person name="Roswanjaya Y."/>
            <person name="Wardhani T."/>
            <person name="Kalhor M.S."/>
            <person name="Jansen J."/>
            <person name="Van den Hoogen J."/>
            <person name="Gungor B."/>
            <person name="Hartog M."/>
            <person name="Hontelez J."/>
            <person name="Verver J."/>
            <person name="Yang W.-C."/>
            <person name="Schijlen E."/>
            <person name="Repin R."/>
            <person name="Schilthuizen M."/>
            <person name="Schranz E."/>
            <person name="Heidstra R."/>
            <person name="Miyata K."/>
            <person name="Fedorova E."/>
            <person name="Kohlen W."/>
            <person name="Bisseling T."/>
            <person name="Smit S."/>
            <person name="Geurts R."/>
        </authorList>
    </citation>
    <scope>NUCLEOTIDE SEQUENCE [LARGE SCALE GENOMIC DNA]</scope>
    <source>
        <strain evidence="2">cv. RG33-2</strain>
    </source>
</reference>